<feature type="transmembrane region" description="Helical" evidence="1">
    <location>
        <begin position="95"/>
        <end position="116"/>
    </location>
</feature>
<keyword evidence="1" id="KW-0472">Membrane</keyword>
<dbReference type="AlphaFoldDB" id="A0A2A2JIU3"/>
<keyword evidence="3" id="KW-1185">Reference proteome</keyword>
<reference evidence="2 3" key="1">
    <citation type="journal article" date="2017" name="Curr. Biol.">
        <title>Genome architecture and evolution of a unichromosomal asexual nematode.</title>
        <authorList>
            <person name="Fradin H."/>
            <person name="Zegar C."/>
            <person name="Gutwein M."/>
            <person name="Lucas J."/>
            <person name="Kovtun M."/>
            <person name="Corcoran D."/>
            <person name="Baugh L.R."/>
            <person name="Kiontke K."/>
            <person name="Gunsalus K."/>
            <person name="Fitch D.H."/>
            <person name="Piano F."/>
        </authorList>
    </citation>
    <scope>NUCLEOTIDE SEQUENCE [LARGE SCALE GENOMIC DNA]</scope>
    <source>
        <strain evidence="2">PF1309</strain>
    </source>
</reference>
<keyword evidence="1" id="KW-0812">Transmembrane</keyword>
<evidence type="ECO:0000256" key="1">
    <source>
        <dbReference type="SAM" id="Phobius"/>
    </source>
</evidence>
<feature type="transmembrane region" description="Helical" evidence="1">
    <location>
        <begin position="171"/>
        <end position="193"/>
    </location>
</feature>
<sequence>MIREMFRYPFALSYSYDLLDQASSQSRSKSKMDNDDEYPKCCCFRARSVLICSLLTWIVYIGFLAASILGFELFKDHWKDLIGNDTIMEIWEECYFPALWVCGLLAIGIFITLIAASCNCVTLLVGIWGISFIPLIILAAIEGYLGFNFIMKLMDSERMGYPGYLRGQIKTFSILSFLLILTGLLYFPFVILLQKTLEHSIQISREKRKKAVDDLMI</sequence>
<dbReference type="EMBL" id="LIAE01010405">
    <property type="protein sequence ID" value="PAV61564.1"/>
    <property type="molecule type" value="Genomic_DNA"/>
</dbReference>
<gene>
    <name evidence="2" type="ORF">WR25_26907</name>
</gene>
<name>A0A2A2JIU3_9BILA</name>
<keyword evidence="1" id="KW-1133">Transmembrane helix</keyword>
<evidence type="ECO:0000313" key="3">
    <source>
        <dbReference type="Proteomes" id="UP000218231"/>
    </source>
</evidence>
<accession>A0A2A2JIU3</accession>
<protein>
    <submittedName>
        <fullName evidence="2">Uncharacterized protein</fullName>
    </submittedName>
</protein>
<evidence type="ECO:0000313" key="2">
    <source>
        <dbReference type="EMBL" id="PAV61564.1"/>
    </source>
</evidence>
<dbReference type="Proteomes" id="UP000218231">
    <property type="component" value="Unassembled WGS sequence"/>
</dbReference>
<organism evidence="2 3">
    <name type="scientific">Diploscapter pachys</name>
    <dbReference type="NCBI Taxonomy" id="2018661"/>
    <lineage>
        <taxon>Eukaryota</taxon>
        <taxon>Metazoa</taxon>
        <taxon>Ecdysozoa</taxon>
        <taxon>Nematoda</taxon>
        <taxon>Chromadorea</taxon>
        <taxon>Rhabditida</taxon>
        <taxon>Rhabditina</taxon>
        <taxon>Rhabditomorpha</taxon>
        <taxon>Rhabditoidea</taxon>
        <taxon>Rhabditidae</taxon>
        <taxon>Diploscapter</taxon>
    </lineage>
</organism>
<feature type="transmembrane region" description="Helical" evidence="1">
    <location>
        <begin position="49"/>
        <end position="71"/>
    </location>
</feature>
<feature type="transmembrane region" description="Helical" evidence="1">
    <location>
        <begin position="123"/>
        <end position="151"/>
    </location>
</feature>
<comment type="caution">
    <text evidence="2">The sequence shown here is derived from an EMBL/GenBank/DDBJ whole genome shotgun (WGS) entry which is preliminary data.</text>
</comment>
<proteinExistence type="predicted"/>